<dbReference type="Proteomes" id="UP001295684">
    <property type="component" value="Unassembled WGS sequence"/>
</dbReference>
<feature type="region of interest" description="Disordered" evidence="1">
    <location>
        <begin position="1"/>
        <end position="30"/>
    </location>
</feature>
<dbReference type="AlphaFoldDB" id="A0A7S3K7F6"/>
<sequence>MESKIPGYGGFIPQKRSERTDGTDLPPSVRFTSTSKAAYVDQMQYTDPLDDIIAPRNTSGVPASESAKFYGQIADDEDTLAQDAVNFYGDGSLYYAKVDAQKESLDQASSKFHLQDNSQGKSDPLSWKTMTMSYLEAKEKTMK</sequence>
<dbReference type="EMBL" id="HBIK01001247">
    <property type="protein sequence ID" value="CAE0375651.1"/>
    <property type="molecule type" value="Transcribed_RNA"/>
</dbReference>
<gene>
    <name evidence="2" type="ORF">ECRA1380_LOCUS602</name>
    <name evidence="3" type="ORF">ECRASSUSDP1_LOCUS22640</name>
</gene>
<evidence type="ECO:0000313" key="4">
    <source>
        <dbReference type="Proteomes" id="UP001295684"/>
    </source>
</evidence>
<keyword evidence="4" id="KW-1185">Reference proteome</keyword>
<evidence type="ECO:0000313" key="3">
    <source>
        <dbReference type="EMBL" id="CAI2381193.1"/>
    </source>
</evidence>
<name>A0A7S3K7F6_EUPCR</name>
<proteinExistence type="predicted"/>
<protein>
    <submittedName>
        <fullName evidence="2">Uncharacterized protein</fullName>
    </submittedName>
</protein>
<reference evidence="2" key="1">
    <citation type="submission" date="2021-01" db="EMBL/GenBank/DDBJ databases">
        <authorList>
            <person name="Corre E."/>
            <person name="Pelletier E."/>
            <person name="Niang G."/>
            <person name="Scheremetjew M."/>
            <person name="Finn R."/>
            <person name="Kale V."/>
            <person name="Holt S."/>
            <person name="Cochrane G."/>
            <person name="Meng A."/>
            <person name="Brown T."/>
            <person name="Cohen L."/>
        </authorList>
    </citation>
    <scope>NUCLEOTIDE SEQUENCE</scope>
    <source>
        <strain evidence="2">CT5</strain>
    </source>
</reference>
<accession>A0A7S3K7F6</accession>
<organism evidence="2">
    <name type="scientific">Euplotes crassus</name>
    <dbReference type="NCBI Taxonomy" id="5936"/>
    <lineage>
        <taxon>Eukaryota</taxon>
        <taxon>Sar</taxon>
        <taxon>Alveolata</taxon>
        <taxon>Ciliophora</taxon>
        <taxon>Intramacronucleata</taxon>
        <taxon>Spirotrichea</taxon>
        <taxon>Hypotrichia</taxon>
        <taxon>Euplotida</taxon>
        <taxon>Euplotidae</taxon>
        <taxon>Moneuplotes</taxon>
    </lineage>
</organism>
<evidence type="ECO:0000313" key="2">
    <source>
        <dbReference type="EMBL" id="CAE0375651.1"/>
    </source>
</evidence>
<dbReference type="EMBL" id="CAMPGE010023229">
    <property type="protein sequence ID" value="CAI2381193.1"/>
    <property type="molecule type" value="Genomic_DNA"/>
</dbReference>
<evidence type="ECO:0000256" key="1">
    <source>
        <dbReference type="SAM" id="MobiDB-lite"/>
    </source>
</evidence>
<reference evidence="3" key="2">
    <citation type="submission" date="2023-07" db="EMBL/GenBank/DDBJ databases">
        <authorList>
            <consortium name="AG Swart"/>
            <person name="Singh M."/>
            <person name="Singh A."/>
            <person name="Seah K."/>
            <person name="Emmerich C."/>
        </authorList>
    </citation>
    <scope>NUCLEOTIDE SEQUENCE</scope>
    <source>
        <strain evidence="3">DP1</strain>
    </source>
</reference>